<organism evidence="1 2">
    <name type="scientific">Ladona fulva</name>
    <name type="common">Scarce chaser dragonfly</name>
    <name type="synonym">Libellula fulva</name>
    <dbReference type="NCBI Taxonomy" id="123851"/>
    <lineage>
        <taxon>Eukaryota</taxon>
        <taxon>Metazoa</taxon>
        <taxon>Ecdysozoa</taxon>
        <taxon>Arthropoda</taxon>
        <taxon>Hexapoda</taxon>
        <taxon>Insecta</taxon>
        <taxon>Pterygota</taxon>
        <taxon>Palaeoptera</taxon>
        <taxon>Odonata</taxon>
        <taxon>Epiprocta</taxon>
        <taxon>Anisoptera</taxon>
        <taxon>Libelluloidea</taxon>
        <taxon>Libellulidae</taxon>
        <taxon>Ladona</taxon>
    </lineage>
</organism>
<protein>
    <submittedName>
        <fullName evidence="1">Uncharacterized protein</fullName>
    </submittedName>
</protein>
<proteinExistence type="predicted"/>
<dbReference type="Proteomes" id="UP000792457">
    <property type="component" value="Unassembled WGS sequence"/>
</dbReference>
<name>A0A8K0KDM8_LADFU</name>
<keyword evidence="2" id="KW-1185">Reference proteome</keyword>
<evidence type="ECO:0000313" key="1">
    <source>
        <dbReference type="EMBL" id="KAG8231780.1"/>
    </source>
</evidence>
<dbReference type="AlphaFoldDB" id="A0A8K0KDM8"/>
<comment type="caution">
    <text evidence="1">The sequence shown here is derived from an EMBL/GenBank/DDBJ whole genome shotgun (WGS) entry which is preliminary data.</text>
</comment>
<evidence type="ECO:0000313" key="2">
    <source>
        <dbReference type="Proteomes" id="UP000792457"/>
    </source>
</evidence>
<dbReference type="EMBL" id="KZ308574">
    <property type="protein sequence ID" value="KAG8231780.1"/>
    <property type="molecule type" value="Genomic_DNA"/>
</dbReference>
<sequence length="146" mass="17092">MLKLALKYRHGMYTIDYTDYPKTVTCKVGRRSLIIITIGYYSQVKRIKVGEYYSSFGEVILRRVLLRVSLEDLVQLLENNIVEEMSSWLNYVENVLLDNIFVISQPGAELKYLDTKMHEFPILPTRKFTLELGLKCFTRQTIIMGK</sequence>
<reference evidence="1" key="2">
    <citation type="submission" date="2017-10" db="EMBL/GenBank/DDBJ databases">
        <title>Ladona fulva Genome sequencing and assembly.</title>
        <authorList>
            <person name="Murali S."/>
            <person name="Richards S."/>
            <person name="Bandaranaike D."/>
            <person name="Bellair M."/>
            <person name="Blankenburg K."/>
            <person name="Chao H."/>
            <person name="Dinh H."/>
            <person name="Doddapaneni H."/>
            <person name="Dugan-Rocha S."/>
            <person name="Elkadiri S."/>
            <person name="Gnanaolivu R."/>
            <person name="Hernandez B."/>
            <person name="Skinner E."/>
            <person name="Javaid M."/>
            <person name="Lee S."/>
            <person name="Li M."/>
            <person name="Ming W."/>
            <person name="Munidasa M."/>
            <person name="Muniz J."/>
            <person name="Nguyen L."/>
            <person name="Hughes D."/>
            <person name="Osuji N."/>
            <person name="Pu L.-L."/>
            <person name="Puazo M."/>
            <person name="Qu C."/>
            <person name="Quiroz J."/>
            <person name="Raj R."/>
            <person name="Weissenberger G."/>
            <person name="Xin Y."/>
            <person name="Zou X."/>
            <person name="Han Y."/>
            <person name="Worley K."/>
            <person name="Muzny D."/>
            <person name="Gibbs R."/>
        </authorList>
    </citation>
    <scope>NUCLEOTIDE SEQUENCE</scope>
    <source>
        <strain evidence="1">Sampled in the wild</strain>
    </source>
</reference>
<gene>
    <name evidence="1" type="ORF">J437_LFUL011880</name>
</gene>
<accession>A0A8K0KDM8</accession>
<reference evidence="1" key="1">
    <citation type="submission" date="2013-04" db="EMBL/GenBank/DDBJ databases">
        <authorList>
            <person name="Qu J."/>
            <person name="Murali S.C."/>
            <person name="Bandaranaike D."/>
            <person name="Bellair M."/>
            <person name="Blankenburg K."/>
            <person name="Chao H."/>
            <person name="Dinh H."/>
            <person name="Doddapaneni H."/>
            <person name="Downs B."/>
            <person name="Dugan-Rocha S."/>
            <person name="Elkadiri S."/>
            <person name="Gnanaolivu R.D."/>
            <person name="Hernandez B."/>
            <person name="Javaid M."/>
            <person name="Jayaseelan J.C."/>
            <person name="Lee S."/>
            <person name="Li M."/>
            <person name="Ming W."/>
            <person name="Munidasa M."/>
            <person name="Muniz J."/>
            <person name="Nguyen L."/>
            <person name="Ongeri F."/>
            <person name="Osuji N."/>
            <person name="Pu L.-L."/>
            <person name="Puazo M."/>
            <person name="Qu C."/>
            <person name="Quiroz J."/>
            <person name="Raj R."/>
            <person name="Weissenberger G."/>
            <person name="Xin Y."/>
            <person name="Zou X."/>
            <person name="Han Y."/>
            <person name="Richards S."/>
            <person name="Worley K."/>
            <person name="Muzny D."/>
            <person name="Gibbs R."/>
        </authorList>
    </citation>
    <scope>NUCLEOTIDE SEQUENCE</scope>
    <source>
        <strain evidence="1">Sampled in the wild</strain>
    </source>
</reference>